<sequence>MLDITFTFLGMKKTLHRWRLAVPADSSQPSSIARVSTAVTAAPSPLPHMPRARFMDSLRGAAALLGVCGTINSFLASGRLRRSESRALRCLAWSHASISVVAAPLSCAQGRLQLLWRRGPRRLDFGKPQRRPGHHERSLTSTPGKRNNWHLVQGNKQALQAEEDSKEHL</sequence>
<gene>
    <name evidence="2" type="ORF">NDU88_000933</name>
</gene>
<comment type="caution">
    <text evidence="2">The sequence shown here is derived from an EMBL/GenBank/DDBJ whole genome shotgun (WGS) entry which is preliminary data.</text>
</comment>
<evidence type="ECO:0000313" key="3">
    <source>
        <dbReference type="Proteomes" id="UP001066276"/>
    </source>
</evidence>
<protein>
    <submittedName>
        <fullName evidence="2">Uncharacterized protein</fullName>
    </submittedName>
</protein>
<dbReference type="AlphaFoldDB" id="A0AAV7LZK4"/>
<reference evidence="2" key="1">
    <citation type="journal article" date="2022" name="bioRxiv">
        <title>Sequencing and chromosome-scale assembly of the giantPleurodeles waltlgenome.</title>
        <authorList>
            <person name="Brown T."/>
            <person name="Elewa A."/>
            <person name="Iarovenko S."/>
            <person name="Subramanian E."/>
            <person name="Araus A.J."/>
            <person name="Petzold A."/>
            <person name="Susuki M."/>
            <person name="Suzuki K.-i.T."/>
            <person name="Hayashi T."/>
            <person name="Toyoda A."/>
            <person name="Oliveira C."/>
            <person name="Osipova E."/>
            <person name="Leigh N.D."/>
            <person name="Simon A."/>
            <person name="Yun M.H."/>
        </authorList>
    </citation>
    <scope>NUCLEOTIDE SEQUENCE</scope>
    <source>
        <strain evidence="2">20211129_DDA</strain>
        <tissue evidence="2">Liver</tissue>
    </source>
</reference>
<accession>A0AAV7LZK4</accession>
<organism evidence="2 3">
    <name type="scientific">Pleurodeles waltl</name>
    <name type="common">Iberian ribbed newt</name>
    <dbReference type="NCBI Taxonomy" id="8319"/>
    <lineage>
        <taxon>Eukaryota</taxon>
        <taxon>Metazoa</taxon>
        <taxon>Chordata</taxon>
        <taxon>Craniata</taxon>
        <taxon>Vertebrata</taxon>
        <taxon>Euteleostomi</taxon>
        <taxon>Amphibia</taxon>
        <taxon>Batrachia</taxon>
        <taxon>Caudata</taxon>
        <taxon>Salamandroidea</taxon>
        <taxon>Salamandridae</taxon>
        <taxon>Pleurodelinae</taxon>
        <taxon>Pleurodeles</taxon>
    </lineage>
</organism>
<evidence type="ECO:0000256" key="1">
    <source>
        <dbReference type="SAM" id="MobiDB-lite"/>
    </source>
</evidence>
<name>A0AAV7LZK4_PLEWA</name>
<proteinExistence type="predicted"/>
<dbReference type="EMBL" id="JANPWB010000014">
    <property type="protein sequence ID" value="KAJ1095777.1"/>
    <property type="molecule type" value="Genomic_DNA"/>
</dbReference>
<evidence type="ECO:0000313" key="2">
    <source>
        <dbReference type="EMBL" id="KAJ1095777.1"/>
    </source>
</evidence>
<feature type="region of interest" description="Disordered" evidence="1">
    <location>
        <begin position="123"/>
        <end position="149"/>
    </location>
</feature>
<dbReference type="Proteomes" id="UP001066276">
    <property type="component" value="Chromosome 10"/>
</dbReference>
<keyword evidence="3" id="KW-1185">Reference proteome</keyword>